<gene>
    <name evidence="11" type="ORF">PV09_00750</name>
</gene>
<evidence type="ECO:0000256" key="2">
    <source>
        <dbReference type="ARBA" id="ARBA00012483"/>
    </source>
</evidence>
<dbReference type="SMART" id="SM00184">
    <property type="entry name" value="RING"/>
    <property type="match status" value="1"/>
</dbReference>
<feature type="compositionally biased region" description="Low complexity" evidence="9">
    <location>
        <begin position="158"/>
        <end position="172"/>
    </location>
</feature>
<evidence type="ECO:0000256" key="1">
    <source>
        <dbReference type="ARBA" id="ARBA00000900"/>
    </source>
</evidence>
<sequence length="405" mass="44512">MSSTQRETVFCHQCENEWFRSEFGLTCPRCHSDFVEVIEENNNPRDFLHRVSDDDEDDEPLNPWAPVGGGVLPGPLGSFGQPGFPFSNLPSQPANRPGPGFSYSERRTPGGGMVITSFSYSSRGAPSPADTHAQVMQNFSGMIQGLLGNIHASRGFAAGSPLGSSSGSPSLAQPRNQNDPDAPQQVVDPLASIMSQFFPLQTGHRSPPPPGAQDDFQPNPFMGLMRLILSGHPTLHVYGHGDAAYSQEEFDRIMSQLLEQAQQGGGVPPASEQEIARLPKIRVDQDWLDGQEHKECTICLNEAKLGEDINELWCGHWYHPDCIKMWLDAHDQCPLCRKPLQQSREEYEARQSKTSKRRHSSRTHSQNNGQSSRDDGSSSSNGNQDSAGGSGLRDRITSLFRGSSR</sequence>
<dbReference type="Proteomes" id="UP000053259">
    <property type="component" value="Unassembled WGS sequence"/>
</dbReference>
<keyword evidence="5 8" id="KW-0863">Zinc-finger</keyword>
<evidence type="ECO:0000256" key="9">
    <source>
        <dbReference type="SAM" id="MobiDB-lite"/>
    </source>
</evidence>
<dbReference type="InParanoid" id="A0A0D2AQL5"/>
<keyword evidence="6" id="KW-0833">Ubl conjugation pathway</keyword>
<proteinExistence type="predicted"/>
<dbReference type="Pfam" id="PF13639">
    <property type="entry name" value="zf-RING_2"/>
    <property type="match status" value="1"/>
</dbReference>
<evidence type="ECO:0000256" key="5">
    <source>
        <dbReference type="ARBA" id="ARBA00022771"/>
    </source>
</evidence>
<keyword evidence="3" id="KW-0808">Transferase</keyword>
<feature type="compositionally biased region" description="Basic residues" evidence="9">
    <location>
        <begin position="353"/>
        <end position="362"/>
    </location>
</feature>
<dbReference type="OrthoDB" id="8062037at2759"/>
<dbReference type="GeneID" id="27308723"/>
<dbReference type="GO" id="GO:0061630">
    <property type="term" value="F:ubiquitin protein ligase activity"/>
    <property type="evidence" value="ECO:0007669"/>
    <property type="project" value="UniProtKB-EC"/>
</dbReference>
<evidence type="ECO:0000256" key="3">
    <source>
        <dbReference type="ARBA" id="ARBA00022679"/>
    </source>
</evidence>
<dbReference type="VEuPathDB" id="FungiDB:PV09_00750"/>
<dbReference type="InterPro" id="IPR013083">
    <property type="entry name" value="Znf_RING/FYVE/PHD"/>
</dbReference>
<name>A0A0D2AQL5_9PEZI</name>
<evidence type="ECO:0000256" key="6">
    <source>
        <dbReference type="ARBA" id="ARBA00022786"/>
    </source>
</evidence>
<feature type="region of interest" description="Disordered" evidence="9">
    <location>
        <begin position="346"/>
        <end position="405"/>
    </location>
</feature>
<feature type="domain" description="RING-type" evidence="10">
    <location>
        <begin position="296"/>
        <end position="337"/>
    </location>
</feature>
<evidence type="ECO:0000259" key="10">
    <source>
        <dbReference type="PROSITE" id="PS50089"/>
    </source>
</evidence>
<dbReference type="STRING" id="253628.A0A0D2AQL5"/>
<keyword evidence="7" id="KW-0862">Zinc</keyword>
<dbReference type="EMBL" id="KN847530">
    <property type="protein sequence ID" value="KIW08820.1"/>
    <property type="molecule type" value="Genomic_DNA"/>
</dbReference>
<evidence type="ECO:0000313" key="12">
    <source>
        <dbReference type="Proteomes" id="UP000053259"/>
    </source>
</evidence>
<feature type="region of interest" description="Disordered" evidence="9">
    <location>
        <begin position="158"/>
        <end position="185"/>
    </location>
</feature>
<dbReference type="GO" id="GO:0008270">
    <property type="term" value="F:zinc ion binding"/>
    <property type="evidence" value="ECO:0007669"/>
    <property type="project" value="UniProtKB-KW"/>
</dbReference>
<dbReference type="PANTHER" id="PTHR45969:SF69">
    <property type="entry name" value="FINGER DOMAIN PROTEIN, PUTATIVE (AFU_ORTHOLOGUE AFUA_3G12190)-RELATED"/>
    <property type="match status" value="1"/>
</dbReference>
<dbReference type="PANTHER" id="PTHR45969">
    <property type="entry name" value="RING ZINC FINGER PROTEIN-RELATED"/>
    <property type="match status" value="1"/>
</dbReference>
<evidence type="ECO:0000313" key="11">
    <source>
        <dbReference type="EMBL" id="KIW08820.1"/>
    </source>
</evidence>
<dbReference type="GO" id="GO:0016567">
    <property type="term" value="P:protein ubiquitination"/>
    <property type="evidence" value="ECO:0007669"/>
    <property type="project" value="UniProtKB-ARBA"/>
</dbReference>
<dbReference type="AlphaFoldDB" id="A0A0D2AQL5"/>
<dbReference type="RefSeq" id="XP_016218689.1">
    <property type="nucleotide sequence ID" value="XM_016353536.1"/>
</dbReference>
<dbReference type="Gene3D" id="3.30.40.10">
    <property type="entry name" value="Zinc/RING finger domain, C3HC4 (zinc finger)"/>
    <property type="match status" value="1"/>
</dbReference>
<protein>
    <recommendedName>
        <fullName evidence="2">RING-type E3 ubiquitin transferase</fullName>
        <ecNumber evidence="2">2.3.2.27</ecNumber>
    </recommendedName>
</protein>
<evidence type="ECO:0000256" key="8">
    <source>
        <dbReference type="PROSITE-ProRule" id="PRU00175"/>
    </source>
</evidence>
<dbReference type="FunFam" id="3.30.40.10:FF:000127">
    <property type="entry name" value="E3 ubiquitin-protein ligase RNF181"/>
    <property type="match status" value="1"/>
</dbReference>
<keyword evidence="4" id="KW-0479">Metal-binding</keyword>
<keyword evidence="12" id="KW-1185">Reference proteome</keyword>
<dbReference type="HOGENOM" id="CLU_021597_0_1_1"/>
<evidence type="ECO:0000256" key="4">
    <source>
        <dbReference type="ARBA" id="ARBA00022723"/>
    </source>
</evidence>
<dbReference type="PROSITE" id="PS50089">
    <property type="entry name" value="ZF_RING_2"/>
    <property type="match status" value="1"/>
</dbReference>
<dbReference type="SUPFAM" id="SSF57850">
    <property type="entry name" value="RING/U-box"/>
    <property type="match status" value="1"/>
</dbReference>
<comment type="catalytic activity">
    <reaction evidence="1">
        <text>S-ubiquitinyl-[E2 ubiquitin-conjugating enzyme]-L-cysteine + [acceptor protein]-L-lysine = [E2 ubiquitin-conjugating enzyme]-L-cysteine + N(6)-ubiquitinyl-[acceptor protein]-L-lysine.</text>
        <dbReference type="EC" id="2.3.2.27"/>
    </reaction>
</comment>
<dbReference type="InterPro" id="IPR001841">
    <property type="entry name" value="Znf_RING"/>
</dbReference>
<organism evidence="11 12">
    <name type="scientific">Verruconis gallopava</name>
    <dbReference type="NCBI Taxonomy" id="253628"/>
    <lineage>
        <taxon>Eukaryota</taxon>
        <taxon>Fungi</taxon>
        <taxon>Dikarya</taxon>
        <taxon>Ascomycota</taxon>
        <taxon>Pezizomycotina</taxon>
        <taxon>Dothideomycetes</taxon>
        <taxon>Pleosporomycetidae</taxon>
        <taxon>Venturiales</taxon>
        <taxon>Sympoventuriaceae</taxon>
        <taxon>Verruconis</taxon>
    </lineage>
</organism>
<feature type="compositionally biased region" description="Low complexity" evidence="9">
    <location>
        <begin position="363"/>
        <end position="387"/>
    </location>
</feature>
<accession>A0A0D2AQL5</accession>
<evidence type="ECO:0000256" key="7">
    <source>
        <dbReference type="ARBA" id="ARBA00022833"/>
    </source>
</evidence>
<dbReference type="EC" id="2.3.2.27" evidence="2"/>
<reference evidence="11 12" key="1">
    <citation type="submission" date="2015-01" db="EMBL/GenBank/DDBJ databases">
        <title>The Genome Sequence of Ochroconis gallopava CBS43764.</title>
        <authorList>
            <consortium name="The Broad Institute Genomics Platform"/>
            <person name="Cuomo C."/>
            <person name="de Hoog S."/>
            <person name="Gorbushina A."/>
            <person name="Stielow B."/>
            <person name="Teixiera M."/>
            <person name="Abouelleil A."/>
            <person name="Chapman S.B."/>
            <person name="Priest M."/>
            <person name="Young S.K."/>
            <person name="Wortman J."/>
            <person name="Nusbaum C."/>
            <person name="Birren B."/>
        </authorList>
    </citation>
    <scope>NUCLEOTIDE SEQUENCE [LARGE SCALE GENOMIC DNA]</scope>
    <source>
        <strain evidence="11 12">CBS 43764</strain>
    </source>
</reference>